<comment type="caution">
    <text evidence="1">The sequence shown here is derived from an EMBL/GenBank/DDBJ whole genome shotgun (WGS) entry which is preliminary data.</text>
</comment>
<protein>
    <recommendedName>
        <fullName evidence="3">Type II toxin-antitoxin system mRNA interferase toxin, RelE/StbE family</fullName>
    </recommendedName>
</protein>
<accession>A0A2H0UHP1</accession>
<gene>
    <name evidence="1" type="ORF">COU14_01745</name>
</gene>
<reference evidence="2" key="1">
    <citation type="submission" date="2017-09" db="EMBL/GenBank/DDBJ databases">
        <title>Depth-based differentiation of microbial function through sediment-hosted aquifers and enrichment of novel symbionts in the deep terrestrial subsurface.</title>
        <authorList>
            <person name="Probst A.J."/>
            <person name="Ladd B."/>
            <person name="Jarett J.K."/>
            <person name="Geller-Mcgrath D.E."/>
            <person name="Sieber C.M.K."/>
            <person name="Emerson J.B."/>
            <person name="Anantharaman K."/>
            <person name="Thomas B.C."/>
            <person name="Malmstrom R."/>
            <person name="Stieglmeier M."/>
            <person name="Klingl A."/>
            <person name="Woyke T."/>
            <person name="Ryan C.M."/>
            <person name="Banfield J.F."/>
        </authorList>
    </citation>
    <scope>NUCLEOTIDE SEQUENCE [LARGE SCALE GENOMIC DNA]</scope>
</reference>
<sequence>MEVYRTKTFGKMYKKLPRKIQVQFEARLELFLQYPTHPILHVHSLLGEYEDMWSMNVTGDYRALFYKDNETVVIFALIGTHSELYG</sequence>
<evidence type="ECO:0000313" key="2">
    <source>
        <dbReference type="Proteomes" id="UP000229612"/>
    </source>
</evidence>
<dbReference type="Gene3D" id="3.30.2310.20">
    <property type="entry name" value="RelE-like"/>
    <property type="match status" value="1"/>
</dbReference>
<dbReference type="EMBL" id="PFBG01000018">
    <property type="protein sequence ID" value="PIR85934.1"/>
    <property type="molecule type" value="Genomic_DNA"/>
</dbReference>
<evidence type="ECO:0000313" key="1">
    <source>
        <dbReference type="EMBL" id="PIR85934.1"/>
    </source>
</evidence>
<dbReference type="SUPFAM" id="SSF143011">
    <property type="entry name" value="RelE-like"/>
    <property type="match status" value="1"/>
</dbReference>
<organism evidence="1 2">
    <name type="scientific">Candidatus Kaiserbacteria bacterium CG10_big_fil_rev_8_21_14_0_10_44_10</name>
    <dbReference type="NCBI Taxonomy" id="1974606"/>
    <lineage>
        <taxon>Bacteria</taxon>
        <taxon>Candidatus Kaiseribacteriota</taxon>
    </lineage>
</organism>
<dbReference type="InterPro" id="IPR035093">
    <property type="entry name" value="RelE/ParE_toxin_dom_sf"/>
</dbReference>
<proteinExistence type="predicted"/>
<evidence type="ECO:0008006" key="3">
    <source>
        <dbReference type="Google" id="ProtNLM"/>
    </source>
</evidence>
<dbReference type="AlphaFoldDB" id="A0A2H0UHP1"/>
<name>A0A2H0UHP1_9BACT</name>
<dbReference type="Proteomes" id="UP000229612">
    <property type="component" value="Unassembled WGS sequence"/>
</dbReference>